<gene>
    <name evidence="1" type="ORF">CYMTET_8390</name>
</gene>
<comment type="caution">
    <text evidence="1">The sequence shown here is derived from an EMBL/GenBank/DDBJ whole genome shotgun (WGS) entry which is preliminary data.</text>
</comment>
<dbReference type="PANTHER" id="PTHR36847:SF1">
    <property type="entry name" value="AMIDOLIGASE ENZYME"/>
    <property type="match status" value="1"/>
</dbReference>
<evidence type="ECO:0008006" key="3">
    <source>
        <dbReference type="Google" id="ProtNLM"/>
    </source>
</evidence>
<organism evidence="1 2">
    <name type="scientific">Cymbomonas tetramitiformis</name>
    <dbReference type="NCBI Taxonomy" id="36881"/>
    <lineage>
        <taxon>Eukaryota</taxon>
        <taxon>Viridiplantae</taxon>
        <taxon>Chlorophyta</taxon>
        <taxon>Pyramimonadophyceae</taxon>
        <taxon>Pyramimonadales</taxon>
        <taxon>Pyramimonadaceae</taxon>
        <taxon>Cymbomonas</taxon>
    </lineage>
</organism>
<keyword evidence="2" id="KW-1185">Reference proteome</keyword>
<accession>A0AAE0GT85</accession>
<sequence length="297" mass="34162">MTENKRRRMGSTVRVKIGNTYERLRPEDAPLSRDGHKKVHEWNLYVEVTEGNADIIHQVALPLPTRTFGIELELTVDASWGLECIAAALRKRAGFHVHVSVEDLNLLQMKKVCQNFIKFEEVFDSLVPLSRRANEYCSSNRRNAVLQQTVSNKEANVYLASRCSLRELSEAMNPAASRYHKLNLQPLIQLRQPTFEFRQHSSTHEYGKVGPWIRLLVLFVENSARLKSPQAFLDDKTVDHKFAKFFEWVIKDRYLRDFYVERSSHLTSSPSCCNGCEQGHTCSAGVYCSSVLPFIKR</sequence>
<dbReference type="InterPro" id="IPR022025">
    <property type="entry name" value="Amidoligase_2"/>
</dbReference>
<dbReference type="PANTHER" id="PTHR36847">
    <property type="entry name" value="AMIDOLIGASE ENZYME"/>
    <property type="match status" value="1"/>
</dbReference>
<evidence type="ECO:0000313" key="1">
    <source>
        <dbReference type="EMBL" id="KAK3283934.1"/>
    </source>
</evidence>
<name>A0AAE0GT85_9CHLO</name>
<protein>
    <recommendedName>
        <fullName evidence="3">Amidoligase enzyme</fullName>
    </recommendedName>
</protein>
<evidence type="ECO:0000313" key="2">
    <source>
        <dbReference type="Proteomes" id="UP001190700"/>
    </source>
</evidence>
<dbReference type="Proteomes" id="UP001190700">
    <property type="component" value="Unassembled WGS sequence"/>
</dbReference>
<dbReference type="Pfam" id="PF12224">
    <property type="entry name" value="Amidoligase_2"/>
    <property type="match status" value="1"/>
</dbReference>
<dbReference type="EMBL" id="LGRX02002577">
    <property type="protein sequence ID" value="KAK3283934.1"/>
    <property type="molecule type" value="Genomic_DNA"/>
</dbReference>
<dbReference type="AlphaFoldDB" id="A0AAE0GT85"/>
<reference evidence="1 2" key="1">
    <citation type="journal article" date="2015" name="Genome Biol. Evol.">
        <title>Comparative Genomics of a Bacterivorous Green Alga Reveals Evolutionary Causalities and Consequences of Phago-Mixotrophic Mode of Nutrition.</title>
        <authorList>
            <person name="Burns J.A."/>
            <person name="Paasch A."/>
            <person name="Narechania A."/>
            <person name="Kim E."/>
        </authorList>
    </citation>
    <scope>NUCLEOTIDE SEQUENCE [LARGE SCALE GENOMIC DNA]</scope>
    <source>
        <strain evidence="1 2">PLY_AMNH</strain>
    </source>
</reference>
<proteinExistence type="predicted"/>